<evidence type="ECO:0000256" key="3">
    <source>
        <dbReference type="ARBA" id="ARBA00022741"/>
    </source>
</evidence>
<protein>
    <submittedName>
        <fullName evidence="6">Bacitracin transport ATP-binding protein BcrA</fullName>
    </submittedName>
</protein>
<feature type="domain" description="ABC transporter" evidence="5">
    <location>
        <begin position="28"/>
        <end position="256"/>
    </location>
</feature>
<accession>A0A4Y6HT20</accession>
<keyword evidence="3" id="KW-0547">Nucleotide-binding</keyword>
<proteinExistence type="inferred from homology"/>
<dbReference type="CDD" id="cd03268">
    <property type="entry name" value="ABC_BcrA_bacitracin_resist"/>
    <property type="match status" value="1"/>
</dbReference>
<dbReference type="Pfam" id="PF00005">
    <property type="entry name" value="ABC_tran"/>
    <property type="match status" value="1"/>
</dbReference>
<dbReference type="PANTHER" id="PTHR43335">
    <property type="entry name" value="ABC TRANSPORTER, ATP-BINDING PROTEIN"/>
    <property type="match status" value="1"/>
</dbReference>
<dbReference type="InterPro" id="IPR027417">
    <property type="entry name" value="P-loop_NTPase"/>
</dbReference>
<dbReference type="PROSITE" id="PS50893">
    <property type="entry name" value="ABC_TRANSPORTER_2"/>
    <property type="match status" value="1"/>
</dbReference>
<dbReference type="InterPro" id="IPR003593">
    <property type="entry name" value="AAA+_ATPase"/>
</dbReference>
<dbReference type="EMBL" id="MK590022">
    <property type="protein sequence ID" value="QDF59357.1"/>
    <property type="molecule type" value="Genomic_DNA"/>
</dbReference>
<dbReference type="InterPro" id="IPR017871">
    <property type="entry name" value="ABC_transporter-like_CS"/>
</dbReference>
<comment type="similarity">
    <text evidence="1">Belongs to the ABC transporter superfamily.</text>
</comment>
<organism evidence="6">
    <name type="scientific">Enterococcus faecalis</name>
    <name type="common">Streptococcus faecalis</name>
    <dbReference type="NCBI Taxonomy" id="1351"/>
    <lineage>
        <taxon>Bacteria</taxon>
        <taxon>Bacillati</taxon>
        <taxon>Bacillota</taxon>
        <taxon>Bacilli</taxon>
        <taxon>Lactobacillales</taxon>
        <taxon>Enterococcaceae</taxon>
        <taxon>Enterococcus</taxon>
    </lineage>
</organism>
<dbReference type="Gene3D" id="3.40.50.300">
    <property type="entry name" value="P-loop containing nucleotide triphosphate hydrolases"/>
    <property type="match status" value="1"/>
</dbReference>
<evidence type="ECO:0000256" key="1">
    <source>
        <dbReference type="ARBA" id="ARBA00005417"/>
    </source>
</evidence>
<dbReference type="InterPro" id="IPR003439">
    <property type="entry name" value="ABC_transporter-like_ATP-bd"/>
</dbReference>
<dbReference type="PANTHER" id="PTHR43335:SF8">
    <property type="entry name" value="ABC TRANSPORTER, ATP-BINDING PROTEIN"/>
    <property type="match status" value="1"/>
</dbReference>
<evidence type="ECO:0000259" key="5">
    <source>
        <dbReference type="PROSITE" id="PS50893"/>
    </source>
</evidence>
<evidence type="ECO:0000256" key="4">
    <source>
        <dbReference type="ARBA" id="ARBA00022840"/>
    </source>
</evidence>
<dbReference type="AlphaFoldDB" id="A0A4Y6HT20"/>
<dbReference type="PROSITE" id="PS00211">
    <property type="entry name" value="ABC_TRANSPORTER_1"/>
    <property type="match status" value="1"/>
</dbReference>
<dbReference type="SMART" id="SM00382">
    <property type="entry name" value="AAA"/>
    <property type="match status" value="1"/>
</dbReference>
<keyword evidence="4 6" id="KW-0067">ATP-binding</keyword>
<reference evidence="6" key="1">
    <citation type="journal article" date="2019" name="J. Antimicrob. Chemother.">
        <title>Transfer dynamics of Tn6648, a composite integrative conjugative element generated by tandem accretion of Tn5801 and Tn6647 in Enterococcus faecalis.</title>
        <authorList>
            <person name="Leon-Sampedro R."/>
            <person name="Fernandez-de-Bobadilla M.D."/>
            <person name="San Millan A."/>
            <person name="Baquero F."/>
            <person name="Coque T.M."/>
        </authorList>
    </citation>
    <scope>NUCLEOTIDE SEQUENCE</scope>
    <source>
        <strain evidence="6">JH2-2</strain>
    </source>
</reference>
<dbReference type="GO" id="GO:0016887">
    <property type="term" value="F:ATP hydrolysis activity"/>
    <property type="evidence" value="ECO:0007669"/>
    <property type="project" value="InterPro"/>
</dbReference>
<name>A0A4Y6HT20_ENTFL</name>
<sequence>MARFRQGSSAILMINIKVGGLKMSNYIIETKNLTKQYGEQKSVANLSIHVRKGSIYGLLGRNGAGKTTTMKMLLGLTKPTLGEAKIFNQDIKNDMKSILPRVGSLIESPGFYPNLTGTENLKIFARLRGVPNQEAVRNVLDLVGLPYNDKKLFSQYSLGMKQRLAIALTLMHDPEVIILDEPINGLDPIGIAEIRSFIRDLCDKQGKTILISSHILSEIEQLADDIGIINNGELLEEGSLEELKQKNNKYIHFIVSNTSEAALILENDFQISDFQIIDNRQLKIYDTSLSVATINRTFILRDLEVSEARLQEDTLEDYFKRVTGGVGIA</sequence>
<keyword evidence="2" id="KW-0813">Transport</keyword>
<evidence type="ECO:0000256" key="2">
    <source>
        <dbReference type="ARBA" id="ARBA00022448"/>
    </source>
</evidence>
<dbReference type="GO" id="GO:0005524">
    <property type="term" value="F:ATP binding"/>
    <property type="evidence" value="ECO:0007669"/>
    <property type="project" value="UniProtKB-KW"/>
</dbReference>
<gene>
    <name evidence="6" type="primary">bcrA</name>
    <name evidence="6" type="ORF">POJLOBNM_00009</name>
</gene>
<dbReference type="SUPFAM" id="SSF52540">
    <property type="entry name" value="P-loop containing nucleoside triphosphate hydrolases"/>
    <property type="match status" value="1"/>
</dbReference>
<evidence type="ECO:0000313" key="6">
    <source>
        <dbReference type="EMBL" id="QDF59357.1"/>
    </source>
</evidence>